<dbReference type="EMBL" id="QJKJ01006699">
    <property type="protein sequence ID" value="RDX85806.1"/>
    <property type="molecule type" value="Genomic_DNA"/>
</dbReference>
<sequence>MHRRIKNGQVLAWFVKEKGWVIVVMMWRAIHLRQERSERPRRKMRHGEEEPRRDMRYEEELRRVRRYEEEPKRAPLDTLKYKIPPFLGDKDVKSYLEWEIKVDQVLECFNYDELVKVKIVTYEFSGYALVWWNQYIREIKRRLASKRSYPSHHSSWKGKEKEREKG</sequence>
<feature type="non-terminal residue" evidence="1">
    <location>
        <position position="1"/>
    </location>
</feature>
<evidence type="ECO:0008006" key="3">
    <source>
        <dbReference type="Google" id="ProtNLM"/>
    </source>
</evidence>
<name>A0A371G5G3_MUCPR</name>
<reference evidence="1" key="1">
    <citation type="submission" date="2018-05" db="EMBL/GenBank/DDBJ databases">
        <title>Draft genome of Mucuna pruriens seed.</title>
        <authorList>
            <person name="Nnadi N.E."/>
            <person name="Vos R."/>
            <person name="Hasami M.H."/>
            <person name="Devisetty U.K."/>
            <person name="Aguiy J.C."/>
        </authorList>
    </citation>
    <scope>NUCLEOTIDE SEQUENCE [LARGE SCALE GENOMIC DNA]</scope>
    <source>
        <strain evidence="1">JCA_2017</strain>
    </source>
</reference>
<evidence type="ECO:0000313" key="1">
    <source>
        <dbReference type="EMBL" id="RDX85806.1"/>
    </source>
</evidence>
<proteinExistence type="predicted"/>
<dbReference type="AlphaFoldDB" id="A0A371G5G3"/>
<comment type="caution">
    <text evidence="1">The sequence shown here is derived from an EMBL/GenBank/DDBJ whole genome shotgun (WGS) entry which is preliminary data.</text>
</comment>
<organism evidence="1 2">
    <name type="scientific">Mucuna pruriens</name>
    <name type="common">Velvet bean</name>
    <name type="synonym">Dolichos pruriens</name>
    <dbReference type="NCBI Taxonomy" id="157652"/>
    <lineage>
        <taxon>Eukaryota</taxon>
        <taxon>Viridiplantae</taxon>
        <taxon>Streptophyta</taxon>
        <taxon>Embryophyta</taxon>
        <taxon>Tracheophyta</taxon>
        <taxon>Spermatophyta</taxon>
        <taxon>Magnoliopsida</taxon>
        <taxon>eudicotyledons</taxon>
        <taxon>Gunneridae</taxon>
        <taxon>Pentapetalae</taxon>
        <taxon>rosids</taxon>
        <taxon>fabids</taxon>
        <taxon>Fabales</taxon>
        <taxon>Fabaceae</taxon>
        <taxon>Papilionoideae</taxon>
        <taxon>50 kb inversion clade</taxon>
        <taxon>NPAAA clade</taxon>
        <taxon>indigoferoid/millettioid clade</taxon>
        <taxon>Phaseoleae</taxon>
        <taxon>Mucuna</taxon>
    </lineage>
</organism>
<dbReference type="OrthoDB" id="1731207at2759"/>
<keyword evidence="2" id="KW-1185">Reference proteome</keyword>
<dbReference type="Proteomes" id="UP000257109">
    <property type="component" value="Unassembled WGS sequence"/>
</dbReference>
<evidence type="ECO:0000313" key="2">
    <source>
        <dbReference type="Proteomes" id="UP000257109"/>
    </source>
</evidence>
<protein>
    <recommendedName>
        <fullName evidence="3">Retrotransposon gag domain-containing protein</fullName>
    </recommendedName>
</protein>
<accession>A0A371G5G3</accession>
<gene>
    <name evidence="1" type="ORF">CR513_32944</name>
</gene>